<feature type="compositionally biased region" description="Polar residues" evidence="1">
    <location>
        <begin position="59"/>
        <end position="77"/>
    </location>
</feature>
<name>A0A812V3L6_SYMPI</name>
<feature type="non-terminal residue" evidence="2">
    <location>
        <position position="1"/>
    </location>
</feature>
<dbReference type="EMBL" id="CAJNIZ010041591">
    <property type="protein sequence ID" value="CAE7615901.1"/>
    <property type="molecule type" value="Genomic_DNA"/>
</dbReference>
<sequence length="172" mass="17427">DTSLPRMPTPTATPRGVATPRAGEEATLALEDGNTQEAAAGEEVSVTVSKSLEDVQGPRPSTANSVLSCLSDSTAGSGPSRPGTGDTTAKPSDAEAEAAEKAAAEKAEAEKEAAAKAGKKQSLWTESGMASFAGEGASAFQDESSIARDEAAPGERKSFGDLVSETNRRPST</sequence>
<comment type="caution">
    <text evidence="2">The sequence shown here is derived from an EMBL/GenBank/DDBJ whole genome shotgun (WGS) entry which is preliminary data.</text>
</comment>
<dbReference type="AlphaFoldDB" id="A0A812V3L6"/>
<proteinExistence type="predicted"/>
<dbReference type="Proteomes" id="UP000649617">
    <property type="component" value="Unassembled WGS sequence"/>
</dbReference>
<keyword evidence="3" id="KW-1185">Reference proteome</keyword>
<feature type="compositionally biased region" description="Basic and acidic residues" evidence="1">
    <location>
        <begin position="98"/>
        <end position="114"/>
    </location>
</feature>
<evidence type="ECO:0000256" key="1">
    <source>
        <dbReference type="SAM" id="MobiDB-lite"/>
    </source>
</evidence>
<accession>A0A812V3L6</accession>
<reference evidence="2" key="1">
    <citation type="submission" date="2021-02" db="EMBL/GenBank/DDBJ databases">
        <authorList>
            <person name="Dougan E. K."/>
            <person name="Rhodes N."/>
            <person name="Thang M."/>
            <person name="Chan C."/>
        </authorList>
    </citation>
    <scope>NUCLEOTIDE SEQUENCE</scope>
</reference>
<evidence type="ECO:0000313" key="3">
    <source>
        <dbReference type="Proteomes" id="UP000649617"/>
    </source>
</evidence>
<protein>
    <submittedName>
        <fullName evidence="2">ALDH3A2 protein</fullName>
    </submittedName>
</protein>
<feature type="compositionally biased region" description="Basic and acidic residues" evidence="1">
    <location>
        <begin position="145"/>
        <end position="159"/>
    </location>
</feature>
<organism evidence="2 3">
    <name type="scientific">Symbiodinium pilosum</name>
    <name type="common">Dinoflagellate</name>
    <dbReference type="NCBI Taxonomy" id="2952"/>
    <lineage>
        <taxon>Eukaryota</taxon>
        <taxon>Sar</taxon>
        <taxon>Alveolata</taxon>
        <taxon>Dinophyceae</taxon>
        <taxon>Suessiales</taxon>
        <taxon>Symbiodiniaceae</taxon>
        <taxon>Symbiodinium</taxon>
    </lineage>
</organism>
<feature type="region of interest" description="Disordered" evidence="1">
    <location>
        <begin position="1"/>
        <end position="172"/>
    </location>
</feature>
<evidence type="ECO:0000313" key="2">
    <source>
        <dbReference type="EMBL" id="CAE7615901.1"/>
    </source>
</evidence>
<gene>
    <name evidence="2" type="primary">ALDH3A2</name>
    <name evidence="2" type="ORF">SPIL2461_LOCUS16188</name>
</gene>
<feature type="non-terminal residue" evidence="2">
    <location>
        <position position="172"/>
    </location>
</feature>